<evidence type="ECO:0000313" key="1">
    <source>
        <dbReference type="EMBL" id="KAJ1355102.1"/>
    </source>
</evidence>
<keyword evidence="2" id="KW-1185">Reference proteome</keyword>
<proteinExistence type="predicted"/>
<organism evidence="1 2">
    <name type="scientific">Parelaphostrongylus tenuis</name>
    <name type="common">Meningeal worm</name>
    <dbReference type="NCBI Taxonomy" id="148309"/>
    <lineage>
        <taxon>Eukaryota</taxon>
        <taxon>Metazoa</taxon>
        <taxon>Ecdysozoa</taxon>
        <taxon>Nematoda</taxon>
        <taxon>Chromadorea</taxon>
        <taxon>Rhabditida</taxon>
        <taxon>Rhabditina</taxon>
        <taxon>Rhabditomorpha</taxon>
        <taxon>Strongyloidea</taxon>
        <taxon>Metastrongylidae</taxon>
        <taxon>Parelaphostrongylus</taxon>
    </lineage>
</organism>
<evidence type="ECO:0000313" key="2">
    <source>
        <dbReference type="Proteomes" id="UP001196413"/>
    </source>
</evidence>
<sequence>MLHAVIHSTQFASIKWLQRSSSYEDQLLASLASSHRVAVTDGWLASGRIATMLEEF</sequence>
<dbReference type="AlphaFoldDB" id="A0AAD5MUP1"/>
<dbReference type="Proteomes" id="UP001196413">
    <property type="component" value="Unassembled WGS sequence"/>
</dbReference>
<protein>
    <submittedName>
        <fullName evidence="1">Uncharacterized protein</fullName>
    </submittedName>
</protein>
<gene>
    <name evidence="1" type="ORF">KIN20_012374</name>
</gene>
<dbReference type="EMBL" id="JAHQIW010002341">
    <property type="protein sequence ID" value="KAJ1355102.1"/>
    <property type="molecule type" value="Genomic_DNA"/>
</dbReference>
<reference evidence="1" key="1">
    <citation type="submission" date="2021-06" db="EMBL/GenBank/DDBJ databases">
        <title>Parelaphostrongylus tenuis whole genome reference sequence.</title>
        <authorList>
            <person name="Garwood T.J."/>
            <person name="Larsen P.A."/>
            <person name="Fountain-Jones N.M."/>
            <person name="Garbe J.R."/>
            <person name="Macchietto M.G."/>
            <person name="Kania S.A."/>
            <person name="Gerhold R.W."/>
            <person name="Richards J.E."/>
            <person name="Wolf T.M."/>
        </authorList>
    </citation>
    <scope>NUCLEOTIDE SEQUENCE</scope>
    <source>
        <strain evidence="1">MNPRO001-30</strain>
        <tissue evidence="1">Meninges</tissue>
    </source>
</reference>
<name>A0AAD5MUP1_PARTN</name>
<comment type="caution">
    <text evidence="1">The sequence shown here is derived from an EMBL/GenBank/DDBJ whole genome shotgun (WGS) entry which is preliminary data.</text>
</comment>
<accession>A0AAD5MUP1</accession>